<accession>A0A0N5CIT2</accession>
<dbReference type="Proteomes" id="UP000046392">
    <property type="component" value="Unplaced"/>
</dbReference>
<organism evidence="1 2">
    <name type="scientific">Strongyloides papillosus</name>
    <name type="common">Intestinal threadworm</name>
    <dbReference type="NCBI Taxonomy" id="174720"/>
    <lineage>
        <taxon>Eukaryota</taxon>
        <taxon>Metazoa</taxon>
        <taxon>Ecdysozoa</taxon>
        <taxon>Nematoda</taxon>
        <taxon>Chromadorea</taxon>
        <taxon>Rhabditida</taxon>
        <taxon>Tylenchina</taxon>
        <taxon>Panagrolaimomorpha</taxon>
        <taxon>Strongyloidoidea</taxon>
        <taxon>Strongyloididae</taxon>
        <taxon>Strongyloides</taxon>
    </lineage>
</organism>
<dbReference type="WBParaSite" id="SPAL_0001773700.1">
    <property type="protein sequence ID" value="SPAL_0001773700.1"/>
    <property type="gene ID" value="SPAL_0001773700"/>
</dbReference>
<dbReference type="AlphaFoldDB" id="A0A0N5CIT2"/>
<protein>
    <submittedName>
        <fullName evidence="2">Transposase</fullName>
    </submittedName>
</protein>
<proteinExistence type="predicted"/>
<evidence type="ECO:0000313" key="1">
    <source>
        <dbReference type="Proteomes" id="UP000046392"/>
    </source>
</evidence>
<evidence type="ECO:0000313" key="2">
    <source>
        <dbReference type="WBParaSite" id="SPAL_0001773700.1"/>
    </source>
</evidence>
<keyword evidence="1" id="KW-1185">Reference proteome</keyword>
<reference evidence="2" key="1">
    <citation type="submission" date="2017-02" db="UniProtKB">
        <authorList>
            <consortium name="WormBaseParasite"/>
        </authorList>
    </citation>
    <scope>IDENTIFICATION</scope>
</reference>
<name>A0A0N5CIT2_STREA</name>
<sequence>MKIQKPFTYLYQTVCLCMNQRALAKKNRETIGIAVKNFCREMNGEDLLPEVEDNDVIMVEQIDQLTPEEHQIIDTFERNL</sequence>